<keyword evidence="6" id="KW-1185">Reference proteome</keyword>
<proteinExistence type="predicted"/>
<feature type="compositionally biased region" description="Basic residues" evidence="3">
    <location>
        <begin position="150"/>
        <end position="160"/>
    </location>
</feature>
<dbReference type="PANTHER" id="PTHR12187:SF11">
    <property type="entry name" value="PHOSPHATIDYLINOSITOL-3,4-BISPHOSPHATE 4-PHOSPHATASE"/>
    <property type="match status" value="1"/>
</dbReference>
<evidence type="ECO:0000256" key="2">
    <source>
        <dbReference type="ARBA" id="ARBA00023098"/>
    </source>
</evidence>
<keyword evidence="2" id="KW-0443">Lipid metabolism</keyword>
<dbReference type="InterPro" id="IPR039034">
    <property type="entry name" value="INPP4"/>
</dbReference>
<gene>
    <name evidence="5" type="ORF">BN9_125700</name>
</gene>
<protein>
    <recommendedName>
        <fullName evidence="4">PH domain-containing protein</fullName>
    </recommendedName>
</protein>
<evidence type="ECO:0000259" key="4">
    <source>
        <dbReference type="PROSITE" id="PS50003"/>
    </source>
</evidence>
<evidence type="ECO:0000256" key="1">
    <source>
        <dbReference type="ARBA" id="ARBA00022801"/>
    </source>
</evidence>
<feature type="compositionally biased region" description="Polar residues" evidence="3">
    <location>
        <begin position="132"/>
        <end position="141"/>
    </location>
</feature>
<dbReference type="CDD" id="cd00821">
    <property type="entry name" value="PH"/>
    <property type="match status" value="1"/>
</dbReference>
<dbReference type="PANTHER" id="PTHR12187">
    <property type="entry name" value="AGAP000124-PA"/>
    <property type="match status" value="1"/>
</dbReference>
<dbReference type="InParanoid" id="A0A024FVR4"/>
<dbReference type="InterPro" id="IPR001849">
    <property type="entry name" value="PH_domain"/>
</dbReference>
<dbReference type="InterPro" id="IPR011993">
    <property type="entry name" value="PH-like_dom_sf"/>
</dbReference>
<dbReference type="Gene3D" id="2.30.29.30">
    <property type="entry name" value="Pleckstrin-homology domain (PH domain)/Phosphotyrosine-binding domain (PTB)"/>
    <property type="match status" value="1"/>
</dbReference>
<dbReference type="PROSITE" id="PS50003">
    <property type="entry name" value="PH_DOMAIN"/>
    <property type="match status" value="1"/>
</dbReference>
<comment type="caution">
    <text evidence="5">The sequence shown here is derived from an EMBL/GenBank/DDBJ whole genome shotgun (WGS) entry which is preliminary data.</text>
</comment>
<dbReference type="SUPFAM" id="SSF50729">
    <property type="entry name" value="PH domain-like"/>
    <property type="match status" value="1"/>
</dbReference>
<keyword evidence="1" id="KW-0378">Hydrolase</keyword>
<dbReference type="AlphaFoldDB" id="A0A024FVR4"/>
<evidence type="ECO:0000313" key="5">
    <source>
        <dbReference type="EMBL" id="CCI11220.1"/>
    </source>
</evidence>
<dbReference type="STRING" id="65357.A0A024FVR4"/>
<organism evidence="5 6">
    <name type="scientific">Albugo candida</name>
    <dbReference type="NCBI Taxonomy" id="65357"/>
    <lineage>
        <taxon>Eukaryota</taxon>
        <taxon>Sar</taxon>
        <taxon>Stramenopiles</taxon>
        <taxon>Oomycota</taxon>
        <taxon>Peronosporomycetes</taxon>
        <taxon>Albuginales</taxon>
        <taxon>Albuginaceae</taxon>
        <taxon>Albugo</taxon>
    </lineage>
</organism>
<dbReference type="OrthoDB" id="159395at2759"/>
<name>A0A024FVR4_9STRA</name>
<dbReference type="GO" id="GO:0016316">
    <property type="term" value="F:phosphatidylinositol-3,4-bisphosphate 4-phosphatase activity"/>
    <property type="evidence" value="ECO:0007669"/>
    <property type="project" value="InterPro"/>
</dbReference>
<feature type="region of interest" description="Disordered" evidence="3">
    <location>
        <begin position="107"/>
        <end position="160"/>
    </location>
</feature>
<dbReference type="EMBL" id="CAIX01000867">
    <property type="protein sequence ID" value="CCI11220.1"/>
    <property type="molecule type" value="Genomic_DNA"/>
</dbReference>
<evidence type="ECO:0000313" key="6">
    <source>
        <dbReference type="Proteomes" id="UP000053237"/>
    </source>
</evidence>
<feature type="domain" description="PH" evidence="4">
    <location>
        <begin position="1"/>
        <end position="76"/>
    </location>
</feature>
<dbReference type="GO" id="GO:0005737">
    <property type="term" value="C:cytoplasm"/>
    <property type="evidence" value="ECO:0007669"/>
    <property type="project" value="TreeGrafter"/>
</dbReference>
<evidence type="ECO:0000256" key="3">
    <source>
        <dbReference type="SAM" id="MobiDB-lite"/>
    </source>
</evidence>
<dbReference type="Proteomes" id="UP000053237">
    <property type="component" value="Unassembled WGS sequence"/>
</dbReference>
<sequence>MLRQDYPSLCYYKSQGKLHLLGHVRITKDTIVLQRSPPESGKYSFQVRGESQNLHLQAKSSQSLDNWVKLIEAFVDSLREGYFQSQRGFSDRCKRFDNSNAFKGSKKFTRSRQHARVESVVSEDDGAHDGTESSIETTSMDGSDHPISSSKRKVSSGSHRKQNCTDFSFQLFLGPQYHSVKEPKMDFFIRLYGYTKKTRTLEEIGCTRIMQSSRTFHSSDLNPIPDDIHPSFSIVLSISLGRYQHLQLALFRLTSQRGHHCVGIGHYSVTEACTSRTSVSISLQKTDLLEEIDPFSKDLRLTHNHFYEAAETNQHAMRLLMHLSPSQVSQKLLSTSGIDMANAKYHSEISNYEKELSNTPQITNDCFGKPPFSLHEILRIPQETFTVPIAFLDYLESKALSRIQALRERMLLLPDDAMCRSNEEFELNFHQQKQNEYVKHRQFLLKKENDLLSEQSTGHVCSNLARLQPDSNKPALEPLDPPFKRSTFRNLEEWQYVATNMQNQFMVLSECAYKKNQSISIACMMSHTLTMGCPAAHTKGFNTQACWLEEWRSFGSEQQTLLHRSASAKLDRWRNRCIDVKNRHCQGRNSAPPTKYPFVVGPDTMEESFGKLKQRLEMQDRLDVIASQILSAGIACVFASLDLAAQGSTYHRTQFVHASRTAFLIQFESLLSTNGKELGMLEDFAIGVKWLRTVSIQFRKSSGDRNHILIRPLTATSTRLRGHQSQSEHIPGGLLVSVGVSSRYLAVLPGTLRNGNPFRLECVLFTQGINEKQSFMNALKASTIKIQDKINQENLIELQRIYKTMYTSIVSERRKPHRSQGNQKSLTKDEVFGCDFERLDGLLTTLKNCIRQSANQFKKTPEILTFSAEFCRKIGAARVICCKSGKDRTAMSVTMEQAQICQEKWDFVDIKSLCAQMRSHGVRRRNVFLNTHSTKYAFNEMQRKMLPDCYKPPAGTYRAGKT</sequence>
<accession>A0A024FVR4</accession>
<reference evidence="5 6" key="1">
    <citation type="submission" date="2012-05" db="EMBL/GenBank/DDBJ databases">
        <title>Recombination and specialization in a pathogen metapopulation.</title>
        <authorList>
            <person name="Gardiner A."/>
            <person name="Kemen E."/>
            <person name="Schultz-Larsen T."/>
            <person name="MacLean D."/>
            <person name="Van Oosterhout C."/>
            <person name="Jones J.D.G."/>
        </authorList>
    </citation>
    <scope>NUCLEOTIDE SEQUENCE [LARGE SCALE GENOMIC DNA]</scope>
    <source>
        <strain evidence="5 6">Ac Nc2</strain>
    </source>
</reference>